<organism evidence="9 10">
    <name type="scientific">Pleuronectes platessa</name>
    <name type="common">European plaice</name>
    <dbReference type="NCBI Taxonomy" id="8262"/>
    <lineage>
        <taxon>Eukaryota</taxon>
        <taxon>Metazoa</taxon>
        <taxon>Chordata</taxon>
        <taxon>Craniata</taxon>
        <taxon>Vertebrata</taxon>
        <taxon>Euteleostomi</taxon>
        <taxon>Actinopterygii</taxon>
        <taxon>Neopterygii</taxon>
        <taxon>Teleostei</taxon>
        <taxon>Neoteleostei</taxon>
        <taxon>Acanthomorphata</taxon>
        <taxon>Carangaria</taxon>
        <taxon>Pleuronectiformes</taxon>
        <taxon>Pleuronectoidei</taxon>
        <taxon>Pleuronectidae</taxon>
        <taxon>Pleuronectes</taxon>
    </lineage>
</organism>
<proteinExistence type="predicted"/>
<evidence type="ECO:0000256" key="5">
    <source>
        <dbReference type="ARBA" id="ARBA00022989"/>
    </source>
</evidence>
<evidence type="ECO:0000259" key="8">
    <source>
        <dbReference type="PROSITE" id="PS50268"/>
    </source>
</evidence>
<feature type="domain" description="Cadherin" evidence="8">
    <location>
        <begin position="296"/>
        <end position="404"/>
    </location>
</feature>
<dbReference type="SUPFAM" id="SSF49313">
    <property type="entry name" value="Cadherin-like"/>
    <property type="match status" value="3"/>
</dbReference>
<evidence type="ECO:0000256" key="2">
    <source>
        <dbReference type="ARBA" id="ARBA00022692"/>
    </source>
</evidence>
<dbReference type="GO" id="GO:0007156">
    <property type="term" value="P:homophilic cell adhesion via plasma membrane adhesion molecules"/>
    <property type="evidence" value="ECO:0007669"/>
    <property type="project" value="InterPro"/>
</dbReference>
<keyword evidence="3" id="KW-0677">Repeat</keyword>
<dbReference type="Proteomes" id="UP001153269">
    <property type="component" value="Unassembled WGS sequence"/>
</dbReference>
<dbReference type="Pfam" id="PF00028">
    <property type="entry name" value="Cadherin"/>
    <property type="match status" value="3"/>
</dbReference>
<dbReference type="FunFam" id="2.60.40.60:FF:000092">
    <property type="entry name" value="Protocadherin 8"/>
    <property type="match status" value="1"/>
</dbReference>
<dbReference type="PANTHER" id="PTHR24026:SF49">
    <property type="entry name" value="PROTOCADHERIN FAT 3"/>
    <property type="match status" value="1"/>
</dbReference>
<name>A0A9N7VBX2_PLEPL</name>
<keyword evidence="4 7" id="KW-0106">Calcium</keyword>
<evidence type="ECO:0000256" key="6">
    <source>
        <dbReference type="ARBA" id="ARBA00023136"/>
    </source>
</evidence>
<dbReference type="FunFam" id="2.60.40.60:FF:000050">
    <property type="entry name" value="protocadherin-15 isoform X1"/>
    <property type="match status" value="1"/>
</dbReference>
<dbReference type="Gene3D" id="2.60.40.60">
    <property type="entry name" value="Cadherins"/>
    <property type="match status" value="3"/>
</dbReference>
<reference evidence="9" key="1">
    <citation type="submission" date="2020-03" db="EMBL/GenBank/DDBJ databases">
        <authorList>
            <person name="Weist P."/>
        </authorList>
    </citation>
    <scope>NUCLEOTIDE SEQUENCE</scope>
</reference>
<protein>
    <recommendedName>
        <fullName evidence="8">Cadherin domain-containing protein</fullName>
    </recommendedName>
</protein>
<gene>
    <name evidence="9" type="ORF">PLEPLA_LOCUS33420</name>
</gene>
<dbReference type="InterPro" id="IPR015919">
    <property type="entry name" value="Cadherin-like_sf"/>
</dbReference>
<keyword evidence="5" id="KW-1133">Transmembrane helix</keyword>
<accession>A0A9N7VBX2</accession>
<feature type="domain" description="Cadherin" evidence="8">
    <location>
        <begin position="139"/>
        <end position="239"/>
    </location>
</feature>
<dbReference type="InterPro" id="IPR020894">
    <property type="entry name" value="Cadherin_CS"/>
</dbReference>
<keyword evidence="2" id="KW-0812">Transmembrane</keyword>
<dbReference type="GO" id="GO:0005886">
    <property type="term" value="C:plasma membrane"/>
    <property type="evidence" value="ECO:0007669"/>
    <property type="project" value="InterPro"/>
</dbReference>
<dbReference type="GO" id="GO:0009653">
    <property type="term" value="P:anatomical structure morphogenesis"/>
    <property type="evidence" value="ECO:0007669"/>
    <property type="project" value="UniProtKB-ARBA"/>
</dbReference>
<dbReference type="PANTHER" id="PTHR24026">
    <property type="entry name" value="FAT ATYPICAL CADHERIN-RELATED"/>
    <property type="match status" value="1"/>
</dbReference>
<keyword evidence="10" id="KW-1185">Reference proteome</keyword>
<dbReference type="AlphaFoldDB" id="A0A9N7VBX2"/>
<evidence type="ECO:0000256" key="4">
    <source>
        <dbReference type="ARBA" id="ARBA00022837"/>
    </source>
</evidence>
<dbReference type="PROSITE" id="PS50268">
    <property type="entry name" value="CADHERIN_2"/>
    <property type="match status" value="4"/>
</dbReference>
<dbReference type="PRINTS" id="PR00205">
    <property type="entry name" value="CADHERIN"/>
</dbReference>
<dbReference type="InterPro" id="IPR002126">
    <property type="entry name" value="Cadherin-like_dom"/>
</dbReference>
<dbReference type="GO" id="GO:0005509">
    <property type="term" value="F:calcium ion binding"/>
    <property type="evidence" value="ECO:0007669"/>
    <property type="project" value="UniProtKB-UniRule"/>
</dbReference>
<dbReference type="SMART" id="SM00112">
    <property type="entry name" value="CA"/>
    <property type="match status" value="3"/>
</dbReference>
<evidence type="ECO:0000256" key="3">
    <source>
        <dbReference type="ARBA" id="ARBA00022737"/>
    </source>
</evidence>
<evidence type="ECO:0000313" key="9">
    <source>
        <dbReference type="EMBL" id="CAB1445689.1"/>
    </source>
</evidence>
<comment type="subcellular location">
    <subcellularLocation>
        <location evidence="1">Membrane</location>
    </subcellularLocation>
</comment>
<feature type="domain" description="Cadherin" evidence="8">
    <location>
        <begin position="4"/>
        <end position="36"/>
    </location>
</feature>
<evidence type="ECO:0000313" key="10">
    <source>
        <dbReference type="Proteomes" id="UP001153269"/>
    </source>
</evidence>
<comment type="caution">
    <text evidence="9">The sequence shown here is derived from an EMBL/GenBank/DDBJ whole genome shotgun (WGS) entry which is preliminary data.</text>
</comment>
<dbReference type="EMBL" id="CADEAL010003746">
    <property type="protein sequence ID" value="CAB1445689.1"/>
    <property type="molecule type" value="Genomic_DNA"/>
</dbReference>
<keyword evidence="6" id="KW-0472">Membrane</keyword>
<dbReference type="CDD" id="cd11304">
    <property type="entry name" value="Cadherin_repeat"/>
    <property type="match status" value="3"/>
</dbReference>
<dbReference type="PROSITE" id="PS00232">
    <property type="entry name" value="CADHERIN_1"/>
    <property type="match status" value="1"/>
</dbReference>
<sequence>MHLDRYEYELQFDHEATSTTTVNIVVTDVNDNDPKFNLTTPTNFTVLEEQADLFIGEVTATDPDAGANGQVRYRIVNHPDLFTIMDNGSIYTRVPLDRELRSQYLLVVEASDGAVDPRRTSWTLSIQVIDIDDNSPMFSQQTYVVNVPENSPVGTVVLKLSAVDSDLVSNVTYRIKTESARQLFSLNLITGELAVLQTLDFENLAAMGMGASYTFQVEAVDQGGVMPPGQATVTVRITIKGKLPTTSAVIGRTLLLPVAQSKERKVERRGDRAAAVLLIELSYSPEDMNDFSPIFIQDLYKGLVAPNAEKGTVITTVLAEDQDPPGTPASFVRYRVDLDRSPYSGSIFDVEEVSGRVITKVNLNEQPSVTFKLFVIAFDDGEPVKTNGTLVEITVLQPSRIPIFTQEEYK</sequence>
<evidence type="ECO:0000256" key="7">
    <source>
        <dbReference type="PROSITE-ProRule" id="PRU00043"/>
    </source>
</evidence>
<feature type="domain" description="Cadherin" evidence="8">
    <location>
        <begin position="55"/>
        <end position="138"/>
    </location>
</feature>
<evidence type="ECO:0000256" key="1">
    <source>
        <dbReference type="ARBA" id="ARBA00004370"/>
    </source>
</evidence>